<protein>
    <submittedName>
        <fullName evidence="3">N-acetylglucosamine transferase</fullName>
    </submittedName>
</protein>
<feature type="transmembrane region" description="Helical" evidence="2">
    <location>
        <begin position="367"/>
        <end position="393"/>
    </location>
</feature>
<feature type="region of interest" description="Disordered" evidence="1">
    <location>
        <begin position="172"/>
        <end position="218"/>
    </location>
</feature>
<name>A0A151LRS1_9APIC</name>
<feature type="transmembrane region" description="Helical" evidence="2">
    <location>
        <begin position="484"/>
        <end position="501"/>
    </location>
</feature>
<organism evidence="3 4">
    <name type="scientific">Plasmodium gaboni</name>
    <dbReference type="NCBI Taxonomy" id="647221"/>
    <lineage>
        <taxon>Eukaryota</taxon>
        <taxon>Sar</taxon>
        <taxon>Alveolata</taxon>
        <taxon>Apicomplexa</taxon>
        <taxon>Aconoidasida</taxon>
        <taxon>Haemosporida</taxon>
        <taxon>Plasmodiidae</taxon>
        <taxon>Plasmodium</taxon>
        <taxon>Plasmodium (Laverania)</taxon>
    </lineage>
</organism>
<feature type="compositionally biased region" description="Low complexity" evidence="1">
    <location>
        <begin position="265"/>
        <end position="276"/>
    </location>
</feature>
<dbReference type="GO" id="GO:0016740">
    <property type="term" value="F:transferase activity"/>
    <property type="evidence" value="ECO:0007669"/>
    <property type="project" value="UniProtKB-KW"/>
</dbReference>
<dbReference type="Proteomes" id="UP000076004">
    <property type="component" value="Chromosome 6"/>
</dbReference>
<dbReference type="GeneID" id="29775371"/>
<dbReference type="PANTHER" id="PTHR21329">
    <property type="entry name" value="PHOSPHATIDYLINOSITOL N-ACETYLGLUCOSAMINYLTRANSFERASE SUBUNIT Q-RELATED"/>
    <property type="match status" value="1"/>
</dbReference>
<gene>
    <name evidence="3" type="ORF">PGSY75_0618900</name>
</gene>
<reference evidence="3 4" key="1">
    <citation type="journal article" date="2016" name="Nat. Commun.">
        <title>Genomes of cryptic chimpanzee Plasmodium species reveal key evolutionary events leading to human malaria.</title>
        <authorList>
            <person name="Sundararaman S.A."/>
            <person name="Plenderleith L.J."/>
            <person name="Liu W."/>
            <person name="Loy D.E."/>
            <person name="Learn G.H."/>
            <person name="Li Y."/>
            <person name="Shaw K.S."/>
            <person name="Ayouba A."/>
            <person name="Peeters M."/>
            <person name="Speede S."/>
            <person name="Shaw G.M."/>
            <person name="Bushman F.D."/>
            <person name="Brisson D."/>
            <person name="Rayner J.C."/>
            <person name="Sharp P.M."/>
            <person name="Hahn B.H."/>
        </authorList>
    </citation>
    <scope>NUCLEOTIDE SEQUENCE [LARGE SCALE GENOMIC DNA]</scope>
    <source>
        <strain evidence="3 4">SY75</strain>
    </source>
</reference>
<evidence type="ECO:0000256" key="1">
    <source>
        <dbReference type="SAM" id="MobiDB-lite"/>
    </source>
</evidence>
<feature type="transmembrane region" description="Helical" evidence="2">
    <location>
        <begin position="653"/>
        <end position="674"/>
    </location>
</feature>
<feature type="compositionally biased region" description="Basic and acidic residues" evidence="1">
    <location>
        <begin position="251"/>
        <end position="261"/>
    </location>
</feature>
<comment type="caution">
    <text evidence="3">The sequence shown here is derived from an EMBL/GenBank/DDBJ whole genome shotgun (WGS) entry which is preliminary data.</text>
</comment>
<accession>A0A151LRS1</accession>
<keyword evidence="2" id="KW-1133">Transmembrane helix</keyword>
<feature type="region of interest" description="Disordered" evidence="1">
    <location>
        <begin position="251"/>
        <end position="281"/>
    </location>
</feature>
<dbReference type="InterPro" id="IPR007720">
    <property type="entry name" value="PigQ/GPI1"/>
</dbReference>
<dbReference type="VEuPathDB" id="PlasmoDB:PGABG01_0617500"/>
<feature type="compositionally biased region" description="Basic and acidic residues" evidence="1">
    <location>
        <begin position="172"/>
        <end position="194"/>
    </location>
</feature>
<keyword evidence="3" id="KW-0808">Transferase</keyword>
<dbReference type="RefSeq" id="XP_018642821.1">
    <property type="nucleotide sequence ID" value="XM_018784766.1"/>
</dbReference>
<dbReference type="EMBL" id="LVLB01000007">
    <property type="protein sequence ID" value="KYO01882.1"/>
    <property type="molecule type" value="Genomic_DNA"/>
</dbReference>
<feature type="compositionally biased region" description="Basic and acidic residues" evidence="1">
    <location>
        <begin position="203"/>
        <end position="218"/>
    </location>
</feature>
<feature type="transmembrane region" description="Helical" evidence="2">
    <location>
        <begin position="618"/>
        <end position="647"/>
    </location>
</feature>
<dbReference type="GO" id="GO:0006506">
    <property type="term" value="P:GPI anchor biosynthetic process"/>
    <property type="evidence" value="ECO:0007669"/>
    <property type="project" value="InterPro"/>
</dbReference>
<dbReference type="KEGG" id="pgab:PGSY75_0618900"/>
<keyword evidence="2" id="KW-0812">Transmembrane</keyword>
<dbReference type="PANTHER" id="PTHR21329:SF3">
    <property type="entry name" value="PHOSPHATIDYLINOSITOL N-ACETYLGLUCOSAMINYLTRANSFERASE SUBUNIT Q"/>
    <property type="match status" value="1"/>
</dbReference>
<dbReference type="VEuPathDB" id="PlasmoDB:PGSY75_0618900"/>
<evidence type="ECO:0000313" key="4">
    <source>
        <dbReference type="Proteomes" id="UP000076004"/>
    </source>
</evidence>
<sequence>MSGVNYDIKLNECLSIFFPKNIQIINTDTKYYLYGFSNDNIYIIVHITDKYIENFKLKKKHEKYSEWKYFRIVGELAFIENFKQLDKNMCTIENEDNNKVNYLYLIYYNNIPIFKKKSGKEQNISALFILYDVKKYVYNMVNDHVNTLVLEAFRREDIIKKIKEKENNIDINKESNNDTNKESNIENDKNEQIKYTDIYDTNSKSDKDIQKNNKKDCDSTNKNSSFFIDPFESDSYEKYNFIDKKCGSQNVDKSKKDKENIYSENITPSNNNNNNYDNKENDCDKHQLDKCNKDKDNKLKLNDKDEFISYNFIEDKLTEPFHMNQIIHLINKKCIFSKCLENYENRYFVMKKEDILKKKKKQKKMSIFSYIISTILFFTYIISLINSCLYYVICTPKLLSEYLFSKKKINTFILIKKKFLFHSEWHNIFRSFMKNKQNPSEYYKYREILLIRIINLIIDIFLGCLIFLLLYFNVINLHYISEKAQIFYGTSTLTSILGTLLQNPLGFKLNNNFTSFIGSILVSILDKWDFFTNTIPVNNSTVLNFVGYTSLLGFSFFLSFVIDYLRFVTAHVTIIYFFLKKICTLFHKNMYSLYLLFNGKKWNILKLRVDTNYYSNEEVLLGTILFTILIFLYPTIFVLVLVFGLIYLIINRIIYLLCVMEKIILYTPFYIFFIQPNCNKYISKGFKFTKYEVGEYELLKTYPNNSYLVLENIHFLFFDKIKLFINIFLYFKDLK</sequence>
<feature type="transmembrane region" description="Helical" evidence="2">
    <location>
        <begin position="449"/>
        <end position="472"/>
    </location>
</feature>
<evidence type="ECO:0000256" key="2">
    <source>
        <dbReference type="SAM" id="Phobius"/>
    </source>
</evidence>
<dbReference type="GO" id="GO:0016020">
    <property type="term" value="C:membrane"/>
    <property type="evidence" value="ECO:0007669"/>
    <property type="project" value="InterPro"/>
</dbReference>
<evidence type="ECO:0000313" key="3">
    <source>
        <dbReference type="EMBL" id="KYO01882.1"/>
    </source>
</evidence>
<dbReference type="GO" id="GO:0005783">
    <property type="term" value="C:endoplasmic reticulum"/>
    <property type="evidence" value="ECO:0007669"/>
    <property type="project" value="TreeGrafter"/>
</dbReference>
<keyword evidence="2" id="KW-0472">Membrane</keyword>
<dbReference type="Pfam" id="PF05024">
    <property type="entry name" value="Gpi1"/>
    <property type="match status" value="1"/>
</dbReference>
<proteinExistence type="predicted"/>
<dbReference type="AlphaFoldDB" id="A0A151LRS1"/>
<feature type="transmembrane region" description="Helical" evidence="2">
    <location>
        <begin position="542"/>
        <end position="562"/>
    </location>
</feature>